<sequence>MKQIKSSIILAFCSLFMFVQTAQATGFNPNLVITDNQLEDSSTMDESTIQSFLLARGSLGIYATTDIDGKVKTAAQIIDRVAKKYNINPQFLIALLQKEQGLVEGKITDKRLNWATGYAVCDNCELGHPLVEKYKGFAKQVEAAADRIRNTYLAQIDTAGKTLTGWGPGITKTASGIKITPINKATAALYTYTPHINGNKLLWSVWERWWGEVTQQAEYPDGSLLQANGQNGVWLIQNGQKRPITSMAALISRFDLEKIIAIDESALDNYEQGRAIKYANFSILQGADGTLYLTRSDTRHPFESEEVFKKLGFSPDEIIRAADEDLLQYDLGEKITANAAYPRGALLQNNKTGGVYFVEDGKKSPIWAKEILTSRFKEMNITPVSPEKLEKYETVDPVGFYDGELIGETGKPTIYVVSNGRLRPIPSAEIFLTVGWKWENVVWTNAKALSIHQIDTPITIEDSPVIVAMN</sequence>
<dbReference type="AlphaFoldDB" id="A0A0G0Z4R2"/>
<name>A0A0G0Z4R2_9BACT</name>
<feature type="signal peptide" evidence="1">
    <location>
        <begin position="1"/>
        <end position="24"/>
    </location>
</feature>
<keyword evidence="1" id="KW-0732">Signal</keyword>
<reference evidence="2 3" key="1">
    <citation type="journal article" date="2015" name="Nature">
        <title>rRNA introns, odd ribosomes, and small enigmatic genomes across a large radiation of phyla.</title>
        <authorList>
            <person name="Brown C.T."/>
            <person name="Hug L.A."/>
            <person name="Thomas B.C."/>
            <person name="Sharon I."/>
            <person name="Castelle C.J."/>
            <person name="Singh A."/>
            <person name="Wilkins M.J."/>
            <person name="Williams K.H."/>
            <person name="Banfield J.F."/>
        </authorList>
    </citation>
    <scope>NUCLEOTIDE SEQUENCE [LARGE SCALE GENOMIC DNA]</scope>
</reference>
<dbReference type="Proteomes" id="UP000034875">
    <property type="component" value="Unassembled WGS sequence"/>
</dbReference>
<accession>A0A0G0Z4R2</accession>
<comment type="caution">
    <text evidence="2">The sequence shown here is derived from an EMBL/GenBank/DDBJ whole genome shotgun (WGS) entry which is preliminary data.</text>
</comment>
<dbReference type="PATRIC" id="fig|1618341.3.peg.434"/>
<dbReference type="EMBL" id="LCCZ01000024">
    <property type="protein sequence ID" value="KKS43697.1"/>
    <property type="molecule type" value="Genomic_DNA"/>
</dbReference>
<proteinExistence type="predicted"/>
<gene>
    <name evidence="2" type="ORF">UV05_C0024G0003</name>
</gene>
<evidence type="ECO:0008006" key="4">
    <source>
        <dbReference type="Google" id="ProtNLM"/>
    </source>
</evidence>
<protein>
    <recommendedName>
        <fullName evidence="4">Curculin domain protein (Mannose-binding) lectin</fullName>
    </recommendedName>
</protein>
<evidence type="ECO:0000256" key="1">
    <source>
        <dbReference type="SAM" id="SignalP"/>
    </source>
</evidence>
<evidence type="ECO:0000313" key="3">
    <source>
        <dbReference type="Proteomes" id="UP000034875"/>
    </source>
</evidence>
<feature type="chain" id="PRO_5002535677" description="Curculin domain protein (Mannose-binding) lectin" evidence="1">
    <location>
        <begin position="25"/>
        <end position="470"/>
    </location>
</feature>
<organism evidence="2 3">
    <name type="scientific">candidate division CPR1 bacterium GW2011_GWA2_42_17</name>
    <dbReference type="NCBI Taxonomy" id="1618341"/>
    <lineage>
        <taxon>Bacteria</taxon>
        <taxon>candidate division CPR1</taxon>
    </lineage>
</organism>
<evidence type="ECO:0000313" key="2">
    <source>
        <dbReference type="EMBL" id="KKS43697.1"/>
    </source>
</evidence>